<dbReference type="AlphaFoldDB" id="A0A835WCS5"/>
<accession>A0A835WCS5</accession>
<dbReference type="InterPro" id="IPR042279">
    <property type="entry name" value="Pep_M60_3"/>
</dbReference>
<dbReference type="InterPro" id="IPR051244">
    <property type="entry name" value="TCAF"/>
</dbReference>
<dbReference type="PROSITE" id="PS51723">
    <property type="entry name" value="PEPTIDASE_M60"/>
    <property type="match status" value="1"/>
</dbReference>
<dbReference type="Proteomes" id="UP000613740">
    <property type="component" value="Unassembled WGS sequence"/>
</dbReference>
<dbReference type="InterPro" id="IPR035423">
    <property type="entry name" value="M60-like_N"/>
</dbReference>
<sequence length="765" mass="84835">MIPSGCCSNNDGIDRLAVNAFLWLAEKAQQKNASAPAFRIAGINAWGYSTAMANLKVALQQRNMTNSRFKPAVTWSTVTPAQFLANATVRNETDIYWIDTYTSYSDQQIDAILTWFKTGRRGLVVAGHIWYQSYFNPNYDIYAEYSVNRILWPLGLMITPSADNGPAAAPSITAPPLHWMLYNNWYTTKLMSDAKANYSTWPVISTLDDLIFQNFAFMLKWLPARKTKFPNVTTMAGASVPGSDPYAGLWSTLNAARPNRTFPIPGPRPSHIIDVLDMSALIWGVRNLNVVGLKASPYASIIPGLDGTDASRTNVVLTITCNYSGIEWQRLYAAADSDLWRSTGLFAAPGQVVTVTTANASAIGAGLRIQVGSHTDDLWGAGKPEWKRLPVVVGSTPLAANGTQLGSPVGGLIYVRVPIGKQLGNVQFTFYNVLRAPYFKANSTTVAAWNATVRNYSAPWAELETSKFIITVPSIAIRNLTDPLPLLNFWNQVLDGFADIANMTRDRARAERIVVDEDISAGWLHSGYPIMAYNVPRLWQELLDEPYLRKYGAWGPFHELGHNHQWANMELGDQTAEASVNVFSAWAMLNVVNPTTGGYGAIRWEHYNEVADISKRRNAIAAYMNCTNRGCYGPSNWGTNWSVWNALITFLQLQEGFGWGFYSRMYGAYRAMGSGYITDYWTRVQLYIVTASQVAGRNLVPFFTTWGFPITDATRAAVSGLPQWAENPVKGITFKNATTMTAGHHHHHHRHLLMGAPLLRGVGEH</sequence>
<dbReference type="GO" id="GO:0005886">
    <property type="term" value="C:plasma membrane"/>
    <property type="evidence" value="ECO:0007669"/>
    <property type="project" value="TreeGrafter"/>
</dbReference>
<comment type="caution">
    <text evidence="2">The sequence shown here is derived from an EMBL/GenBank/DDBJ whole genome shotgun (WGS) entry which is preliminary data.</text>
</comment>
<dbReference type="PANTHER" id="PTHR15730:SF5">
    <property type="entry name" value="SI:CH211-210B2.2-RELATED"/>
    <property type="match status" value="1"/>
</dbReference>
<reference evidence="2" key="1">
    <citation type="journal article" date="2020" name="bioRxiv">
        <title>Comparative genomics of Chlamydomonas.</title>
        <authorList>
            <person name="Craig R.J."/>
            <person name="Hasan A.R."/>
            <person name="Ness R.W."/>
            <person name="Keightley P.D."/>
        </authorList>
    </citation>
    <scope>NUCLEOTIDE SEQUENCE</scope>
    <source>
        <strain evidence="2">CCAP 11/173</strain>
    </source>
</reference>
<evidence type="ECO:0000259" key="1">
    <source>
        <dbReference type="PROSITE" id="PS51723"/>
    </source>
</evidence>
<name>A0A835WCS5_9CHLO</name>
<dbReference type="PANTHER" id="PTHR15730">
    <property type="entry name" value="EXPERIMENTAL AUTOIMMUNE PROSTATITIS ANTIGEN 2-RELATED"/>
    <property type="match status" value="1"/>
</dbReference>
<protein>
    <recommendedName>
        <fullName evidence="1">Peptidase M60 domain-containing protein</fullName>
    </recommendedName>
</protein>
<evidence type="ECO:0000313" key="2">
    <source>
        <dbReference type="EMBL" id="KAG2445002.1"/>
    </source>
</evidence>
<dbReference type="GO" id="GO:0044325">
    <property type="term" value="F:transmembrane transporter binding"/>
    <property type="evidence" value="ECO:0007669"/>
    <property type="project" value="TreeGrafter"/>
</dbReference>
<feature type="domain" description="Peptidase M60" evidence="1">
    <location>
        <begin position="338"/>
        <end position="658"/>
    </location>
</feature>
<evidence type="ECO:0000313" key="3">
    <source>
        <dbReference type="Proteomes" id="UP000613740"/>
    </source>
</evidence>
<dbReference type="GO" id="GO:0090314">
    <property type="term" value="P:positive regulation of protein targeting to membrane"/>
    <property type="evidence" value="ECO:0007669"/>
    <property type="project" value="TreeGrafter"/>
</dbReference>
<keyword evidence="3" id="KW-1185">Reference proteome</keyword>
<dbReference type="SMART" id="SM01276">
    <property type="entry name" value="M60-like"/>
    <property type="match status" value="1"/>
</dbReference>
<gene>
    <name evidence="2" type="ORF">HYH02_008872</name>
</gene>
<dbReference type="InterPro" id="IPR031161">
    <property type="entry name" value="Peptidase_M60_dom"/>
</dbReference>
<dbReference type="Pfam" id="PF13402">
    <property type="entry name" value="Peptidase_M60"/>
    <property type="match status" value="1"/>
</dbReference>
<dbReference type="OrthoDB" id="530844at2759"/>
<dbReference type="Gene3D" id="3.40.390.80">
    <property type="entry name" value="Peptidase M60, enhancin-like domain 2"/>
    <property type="match status" value="1"/>
</dbReference>
<organism evidence="2 3">
    <name type="scientific">Chlamydomonas schloesseri</name>
    <dbReference type="NCBI Taxonomy" id="2026947"/>
    <lineage>
        <taxon>Eukaryota</taxon>
        <taxon>Viridiplantae</taxon>
        <taxon>Chlorophyta</taxon>
        <taxon>core chlorophytes</taxon>
        <taxon>Chlorophyceae</taxon>
        <taxon>CS clade</taxon>
        <taxon>Chlamydomonadales</taxon>
        <taxon>Chlamydomonadaceae</taxon>
        <taxon>Chlamydomonas</taxon>
    </lineage>
</organism>
<dbReference type="Gene3D" id="1.10.390.30">
    <property type="entry name" value="Peptidase M60, enhancin-like domain 3"/>
    <property type="match status" value="1"/>
</dbReference>
<dbReference type="EMBL" id="JAEHOD010000028">
    <property type="protein sequence ID" value="KAG2445002.1"/>
    <property type="molecule type" value="Genomic_DNA"/>
</dbReference>
<proteinExistence type="predicted"/>
<dbReference type="Pfam" id="PF17291">
    <property type="entry name" value="M60-like_N"/>
    <property type="match status" value="1"/>
</dbReference>